<keyword evidence="7" id="KW-1185">Reference proteome</keyword>
<organism evidence="6 7">
    <name type="scientific">Fontibacillus phaseoli</name>
    <dbReference type="NCBI Taxonomy" id="1416533"/>
    <lineage>
        <taxon>Bacteria</taxon>
        <taxon>Bacillati</taxon>
        <taxon>Bacillota</taxon>
        <taxon>Bacilli</taxon>
        <taxon>Bacillales</taxon>
        <taxon>Paenibacillaceae</taxon>
        <taxon>Fontibacillus</taxon>
    </lineage>
</organism>
<evidence type="ECO:0000256" key="3">
    <source>
        <dbReference type="ARBA" id="ARBA00013368"/>
    </source>
</evidence>
<protein>
    <recommendedName>
        <fullName evidence="3">Nuclease SbcCD subunit C</fullName>
    </recommendedName>
</protein>
<accession>A0A369BGV7</accession>
<dbReference type="RefSeq" id="WP_114497041.1">
    <property type="nucleotide sequence ID" value="NZ_QPJW01000004.1"/>
</dbReference>
<dbReference type="Proteomes" id="UP000253090">
    <property type="component" value="Unassembled WGS sequence"/>
</dbReference>
<dbReference type="AlphaFoldDB" id="A0A369BGV7"/>
<name>A0A369BGV7_9BACL</name>
<dbReference type="PANTHER" id="PTHR32114:SF2">
    <property type="entry name" value="ABC TRANSPORTER ABCH.3"/>
    <property type="match status" value="1"/>
</dbReference>
<evidence type="ECO:0000259" key="5">
    <source>
        <dbReference type="Pfam" id="PF13166"/>
    </source>
</evidence>
<sequence>MIKKIISIKNTGKFRSFTSKGEMQFNKMNIVYSENGKGKTTLSNILRSLHEQNSELVIGRRTLGAAEEQSIDILVDSTKHQFKNGKWLSKPEFDIEIFDSLFVSENVYSKFVEHDQKKQLYLFTVGKTGVEKANKLDQIDIEIKKANQNKKELETVIKAGVEGVLSIEDFIGLPNKDNLEYEIEEFQRLLNAHSKEAELKGKPLLSEASLPPFDKMKFEGNLTGHSFNDVLDKAEEVTKDHIKHRLDQHGEQWLEYGVRKITDETCPFCQQNITNVDVVQAFRSFFSDEYKKTIQLIEKLWITFNEKFNTDTLFKFQTDVHKNSELVLFWKQYISSLIANDINLDEINDVWKQFVTQIQELLEAKKRSPFEIVPLSDDANQRIDGYLRVLSIITEYNRSVIELNKIIDARRASINQTGFQNLTVSLQRLKNTKLRYEINKVQAIEEYMKLLSTIQTMNSDKNKIRDELKEYTEEVFNKYENRINYHLSQCGASFKVADFKSSFLGGKPSSNFALTINNVAVQLGTEKTPQTAASFRNTLSEGDKSSLAFAFFLAKLETDQDIDKKIIVFDDPITSLDKHRKNYTADQVIGYTSRARQVIVLTHDEFFAKMLWDKYTDKRTSLSQLCIKREGTSDSAIDSWNIEEATRSGYFQCYFTLAEFLKGTTSDLRSVATSIRPLIEGNLRVRFPNDFQSSEWLGDFIGKVRNATTAPLVLMKSVHTELENINDYSKRYHHDQNPFAHTELINETELESFVRRTLDFISGVNNVQIV</sequence>
<comment type="caution">
    <text evidence="6">The sequence shown here is derived from an EMBL/GenBank/DDBJ whole genome shotgun (WGS) entry which is preliminary data.</text>
</comment>
<dbReference type="PANTHER" id="PTHR32114">
    <property type="entry name" value="ABC TRANSPORTER ABCH.3"/>
    <property type="match status" value="1"/>
</dbReference>
<reference evidence="6 7" key="1">
    <citation type="submission" date="2018-07" db="EMBL/GenBank/DDBJ databases">
        <title>Genomic Encyclopedia of Type Strains, Phase III (KMG-III): the genomes of soil and plant-associated and newly described type strains.</title>
        <authorList>
            <person name="Whitman W."/>
        </authorList>
    </citation>
    <scope>NUCLEOTIDE SEQUENCE [LARGE SCALE GENOMIC DNA]</scope>
    <source>
        <strain evidence="6 7">CECT 8333</strain>
    </source>
</reference>
<feature type="coiled-coil region" evidence="4">
    <location>
        <begin position="426"/>
        <end position="474"/>
    </location>
</feature>
<comment type="subunit">
    <text evidence="2">Heterodimer of SbcC and SbcD.</text>
</comment>
<evidence type="ECO:0000313" key="6">
    <source>
        <dbReference type="EMBL" id="RCX19796.1"/>
    </source>
</evidence>
<comment type="similarity">
    <text evidence="1">Belongs to the SMC family. SbcC subfamily.</text>
</comment>
<dbReference type="OrthoDB" id="9789562at2"/>
<gene>
    <name evidence="6" type="ORF">DFP94_104251</name>
</gene>
<proteinExistence type="inferred from homology"/>
<evidence type="ECO:0000256" key="4">
    <source>
        <dbReference type="SAM" id="Coils"/>
    </source>
</evidence>
<dbReference type="InterPro" id="IPR027417">
    <property type="entry name" value="P-loop_NTPase"/>
</dbReference>
<dbReference type="Gene3D" id="3.40.50.300">
    <property type="entry name" value="P-loop containing nucleotide triphosphate hydrolases"/>
    <property type="match status" value="1"/>
</dbReference>
<feature type="domain" description="Protein CR006 P-loop" evidence="5">
    <location>
        <begin position="248"/>
        <end position="692"/>
    </location>
</feature>
<feature type="coiled-coil region" evidence="4">
    <location>
        <begin position="136"/>
        <end position="196"/>
    </location>
</feature>
<dbReference type="EMBL" id="QPJW01000004">
    <property type="protein sequence ID" value="RCX19796.1"/>
    <property type="molecule type" value="Genomic_DNA"/>
</dbReference>
<dbReference type="Pfam" id="PF13166">
    <property type="entry name" value="AAA_13"/>
    <property type="match status" value="2"/>
</dbReference>
<dbReference type="SUPFAM" id="SSF52540">
    <property type="entry name" value="P-loop containing nucleoside triphosphate hydrolases"/>
    <property type="match status" value="1"/>
</dbReference>
<evidence type="ECO:0000256" key="2">
    <source>
        <dbReference type="ARBA" id="ARBA00011322"/>
    </source>
</evidence>
<evidence type="ECO:0000313" key="7">
    <source>
        <dbReference type="Proteomes" id="UP000253090"/>
    </source>
</evidence>
<evidence type="ECO:0000256" key="1">
    <source>
        <dbReference type="ARBA" id="ARBA00006930"/>
    </source>
</evidence>
<dbReference type="InterPro" id="IPR026866">
    <property type="entry name" value="CR006_AAA"/>
</dbReference>
<keyword evidence="4" id="KW-0175">Coiled coil</keyword>
<feature type="domain" description="Protein CR006 P-loop" evidence="5">
    <location>
        <begin position="14"/>
        <end position="155"/>
    </location>
</feature>